<organism evidence="3 4">
    <name type="scientific">Lentilactobacillus hilgardii</name>
    <name type="common">Lactobacillus hilgardii</name>
    <dbReference type="NCBI Taxonomy" id="1588"/>
    <lineage>
        <taxon>Bacteria</taxon>
        <taxon>Bacillati</taxon>
        <taxon>Bacillota</taxon>
        <taxon>Bacilli</taxon>
        <taxon>Lactobacillales</taxon>
        <taxon>Lactobacillaceae</taxon>
        <taxon>Lentilactobacillus</taxon>
    </lineage>
</organism>
<name>A0A6P1E3Z9_LENHI</name>
<dbReference type="SUPFAM" id="SSF50118">
    <property type="entry name" value="Cell growth inhibitor/plasmid maintenance toxic component"/>
    <property type="match status" value="1"/>
</dbReference>
<dbReference type="Proteomes" id="UP000465035">
    <property type="component" value="Chromosome"/>
</dbReference>
<evidence type="ECO:0000313" key="4">
    <source>
        <dbReference type="Proteomes" id="UP000465035"/>
    </source>
</evidence>
<dbReference type="AlphaFoldDB" id="A0A6P1E3Z9"/>
<dbReference type="InterPro" id="IPR003477">
    <property type="entry name" value="PemK-like"/>
</dbReference>
<evidence type="ECO:0000313" key="3">
    <source>
        <dbReference type="EMBL" id="QHB51378.1"/>
    </source>
</evidence>
<keyword evidence="2" id="KW-1277">Toxin-antitoxin system</keyword>
<accession>A0A6P1E3Z9</accession>
<proteinExistence type="inferred from homology"/>
<comment type="similarity">
    <text evidence="1">Belongs to the PemK/MazF family.</text>
</comment>
<sequence>MNKDDIGLAFIEFDHHSGGKKRPVLILGETSDYYDAFSITSQFQTKSAQIQTVYFKIRQWQLSGLKKPSWVDTGHHLQIKKSTRIQVIGQLQIDDIARLILFLNSRNKR</sequence>
<dbReference type="InterPro" id="IPR011067">
    <property type="entry name" value="Plasmid_toxin/cell-grow_inhib"/>
</dbReference>
<dbReference type="Pfam" id="PF02452">
    <property type="entry name" value="PemK_toxin"/>
    <property type="match status" value="1"/>
</dbReference>
<protein>
    <submittedName>
        <fullName evidence="3">Toxin MazF</fullName>
    </submittedName>
</protein>
<evidence type="ECO:0000256" key="1">
    <source>
        <dbReference type="ARBA" id="ARBA00007521"/>
    </source>
</evidence>
<dbReference type="EMBL" id="CP047121">
    <property type="protein sequence ID" value="QHB51378.1"/>
    <property type="molecule type" value="Genomic_DNA"/>
</dbReference>
<dbReference type="GeneID" id="69057455"/>
<dbReference type="RefSeq" id="WP_003552367.1">
    <property type="nucleotide sequence ID" value="NZ_CABKOL010000106.1"/>
</dbReference>
<evidence type="ECO:0000256" key="2">
    <source>
        <dbReference type="ARBA" id="ARBA00022649"/>
    </source>
</evidence>
<gene>
    <name evidence="3" type="ORF">GQR93_03680</name>
</gene>
<reference evidence="3 4" key="1">
    <citation type="submission" date="2019-12" db="EMBL/GenBank/DDBJ databases">
        <title>Lactobacillus hilgardii FLUB.</title>
        <authorList>
            <person name="Gustaw K."/>
        </authorList>
    </citation>
    <scope>NUCLEOTIDE SEQUENCE [LARGE SCALE GENOMIC DNA]</scope>
    <source>
        <strain evidence="3 4">FLUB</strain>
    </source>
</reference>
<dbReference type="Gene3D" id="2.30.30.110">
    <property type="match status" value="1"/>
</dbReference>
<dbReference type="SMR" id="A0A6P1E3Z9"/>